<proteinExistence type="predicted"/>
<name>A0A9W6U226_9STRA</name>
<dbReference type="Proteomes" id="UP001165083">
    <property type="component" value="Unassembled WGS sequence"/>
</dbReference>
<evidence type="ECO:0000256" key="1">
    <source>
        <dbReference type="SAM" id="MobiDB-lite"/>
    </source>
</evidence>
<sequence length="125" mass="13541">MLHHESAVLPHARFPTGLWCYLLGQRGRTADEPKNQNRSKRRGKPGALEEIPTGSPSAILKEDAAAAGREEVEKEAVEEKAGDPTGDESVIVSGGRKVTVIQVNRSLTKVSLADAEEDDNENPTR</sequence>
<organism evidence="2 3">
    <name type="scientific">Phytophthora lilii</name>
    <dbReference type="NCBI Taxonomy" id="2077276"/>
    <lineage>
        <taxon>Eukaryota</taxon>
        <taxon>Sar</taxon>
        <taxon>Stramenopiles</taxon>
        <taxon>Oomycota</taxon>
        <taxon>Peronosporomycetes</taxon>
        <taxon>Peronosporales</taxon>
        <taxon>Peronosporaceae</taxon>
        <taxon>Phytophthora</taxon>
    </lineage>
</organism>
<evidence type="ECO:0000313" key="3">
    <source>
        <dbReference type="Proteomes" id="UP001165083"/>
    </source>
</evidence>
<keyword evidence="3" id="KW-1185">Reference proteome</keyword>
<gene>
    <name evidence="2" type="ORF">Plil01_001139600</name>
</gene>
<reference evidence="2" key="1">
    <citation type="submission" date="2023-04" db="EMBL/GenBank/DDBJ databases">
        <title>Phytophthora lilii NBRC 32176.</title>
        <authorList>
            <person name="Ichikawa N."/>
            <person name="Sato H."/>
            <person name="Tonouchi N."/>
        </authorList>
    </citation>
    <scope>NUCLEOTIDE SEQUENCE</scope>
    <source>
        <strain evidence="2">NBRC 32176</strain>
    </source>
</reference>
<dbReference type="EMBL" id="BSXW01000653">
    <property type="protein sequence ID" value="GMF27252.1"/>
    <property type="molecule type" value="Genomic_DNA"/>
</dbReference>
<dbReference type="OrthoDB" id="128131at2759"/>
<evidence type="ECO:0000313" key="2">
    <source>
        <dbReference type="EMBL" id="GMF27252.1"/>
    </source>
</evidence>
<protein>
    <submittedName>
        <fullName evidence="2">Unnamed protein product</fullName>
    </submittedName>
</protein>
<dbReference type="AlphaFoldDB" id="A0A9W6U226"/>
<feature type="region of interest" description="Disordered" evidence="1">
    <location>
        <begin position="26"/>
        <end position="90"/>
    </location>
</feature>
<comment type="caution">
    <text evidence="2">The sequence shown here is derived from an EMBL/GenBank/DDBJ whole genome shotgun (WGS) entry which is preliminary data.</text>
</comment>
<feature type="compositionally biased region" description="Basic and acidic residues" evidence="1">
    <location>
        <begin position="60"/>
        <end position="82"/>
    </location>
</feature>
<accession>A0A9W6U226</accession>